<dbReference type="EMBL" id="BGPR01056842">
    <property type="protein sequence ID" value="GBO33293.1"/>
    <property type="molecule type" value="Genomic_DNA"/>
</dbReference>
<feature type="region of interest" description="Disordered" evidence="1">
    <location>
        <begin position="64"/>
        <end position="91"/>
    </location>
</feature>
<evidence type="ECO:0000313" key="3">
    <source>
        <dbReference type="EMBL" id="GBL98453.1"/>
    </source>
</evidence>
<dbReference type="EMBL" id="BGPR01085160">
    <property type="protein sequence ID" value="GBL98281.1"/>
    <property type="molecule type" value="Genomic_DNA"/>
</dbReference>
<dbReference type="EMBL" id="BGPR01056856">
    <property type="protein sequence ID" value="GBO33305.1"/>
    <property type="molecule type" value="Genomic_DNA"/>
</dbReference>
<dbReference type="EMBL" id="BGPR01085205">
    <property type="protein sequence ID" value="GBL98453.1"/>
    <property type="molecule type" value="Genomic_DNA"/>
</dbReference>
<name>A0A4Y2W7C6_ARAVE</name>
<dbReference type="Proteomes" id="UP000499080">
    <property type="component" value="Unassembled WGS sequence"/>
</dbReference>
<evidence type="ECO:0000313" key="5">
    <source>
        <dbReference type="EMBL" id="GBO33305.1"/>
    </source>
</evidence>
<keyword evidence="6" id="KW-1185">Reference proteome</keyword>
<accession>A0A4Y2W7C6</accession>
<evidence type="ECO:0000313" key="2">
    <source>
        <dbReference type="EMBL" id="GBL98281.1"/>
    </source>
</evidence>
<reference evidence="5 6" key="1">
    <citation type="journal article" date="2019" name="Sci. Rep.">
        <title>Orb-weaving spider Araneus ventricosus genome elucidates the spidroin gene catalogue.</title>
        <authorList>
            <person name="Kono N."/>
            <person name="Nakamura H."/>
            <person name="Ohtoshi R."/>
            <person name="Moran D.A.P."/>
            <person name="Shinohara A."/>
            <person name="Yoshida Y."/>
            <person name="Fujiwara M."/>
            <person name="Mori M."/>
            <person name="Tomita M."/>
            <person name="Arakawa K."/>
        </authorList>
    </citation>
    <scope>NUCLEOTIDE SEQUENCE [LARGE SCALE GENOMIC DNA]</scope>
</reference>
<dbReference type="AlphaFoldDB" id="A0A4Y2W7C6"/>
<comment type="caution">
    <text evidence="5">The sequence shown here is derived from an EMBL/GenBank/DDBJ whole genome shotgun (WGS) entry which is preliminary data.</text>
</comment>
<evidence type="ECO:0000313" key="4">
    <source>
        <dbReference type="EMBL" id="GBO33293.1"/>
    </source>
</evidence>
<protein>
    <submittedName>
        <fullName evidence="5">Uncharacterized protein</fullName>
    </submittedName>
</protein>
<organism evidence="5 6">
    <name type="scientific">Araneus ventricosus</name>
    <name type="common">Orbweaver spider</name>
    <name type="synonym">Epeira ventricosa</name>
    <dbReference type="NCBI Taxonomy" id="182803"/>
    <lineage>
        <taxon>Eukaryota</taxon>
        <taxon>Metazoa</taxon>
        <taxon>Ecdysozoa</taxon>
        <taxon>Arthropoda</taxon>
        <taxon>Chelicerata</taxon>
        <taxon>Arachnida</taxon>
        <taxon>Araneae</taxon>
        <taxon>Araneomorphae</taxon>
        <taxon>Entelegynae</taxon>
        <taxon>Araneoidea</taxon>
        <taxon>Araneidae</taxon>
        <taxon>Araneus</taxon>
    </lineage>
</organism>
<gene>
    <name evidence="5" type="ORF">AVEN_186775_1</name>
    <name evidence="3" type="ORF">AVEN_229244_1</name>
    <name evidence="2" type="ORF">AVEN_254971_1</name>
    <name evidence="4" type="ORF">AVEN_76023_1</name>
</gene>
<proteinExistence type="predicted"/>
<evidence type="ECO:0000313" key="6">
    <source>
        <dbReference type="Proteomes" id="UP000499080"/>
    </source>
</evidence>
<evidence type="ECO:0000256" key="1">
    <source>
        <dbReference type="SAM" id="MobiDB-lite"/>
    </source>
</evidence>
<sequence>MQPNNSSGPWWPSSKVSALGLEIPGSKADSTEAVYGACCTLNHTYWPNVQTCGVKLPTLARPTQEGCEAGRGPAGREPLPQHVEDGIYWVQ</sequence>